<proteinExistence type="predicted"/>
<dbReference type="KEGG" id="bfu:BCIN_01g04470"/>
<dbReference type="InterPro" id="IPR007219">
    <property type="entry name" value="XnlR_reg_dom"/>
</dbReference>
<keyword evidence="2" id="KW-0539">Nucleus</keyword>
<dbReference type="PROSITE" id="PS50048">
    <property type="entry name" value="ZN2_CY6_FUNGAL_2"/>
    <property type="match status" value="1"/>
</dbReference>
<evidence type="ECO:0000313" key="6">
    <source>
        <dbReference type="Proteomes" id="UP000001798"/>
    </source>
</evidence>
<dbReference type="InterPro" id="IPR001138">
    <property type="entry name" value="Zn2Cys6_DnaBD"/>
</dbReference>
<dbReference type="GO" id="GO:0006351">
    <property type="term" value="P:DNA-templated transcription"/>
    <property type="evidence" value="ECO:0007669"/>
    <property type="project" value="InterPro"/>
</dbReference>
<evidence type="ECO:0000313" key="5">
    <source>
        <dbReference type="EMBL" id="ATZ45718.1"/>
    </source>
</evidence>
<dbReference type="Pfam" id="PF04082">
    <property type="entry name" value="Fungal_trans"/>
    <property type="match status" value="1"/>
</dbReference>
<feature type="domain" description="Zn(2)-C6 fungal-type" evidence="4">
    <location>
        <begin position="11"/>
        <end position="42"/>
    </location>
</feature>
<dbReference type="PROSITE" id="PS00463">
    <property type="entry name" value="ZN2_CY6_FUNGAL_1"/>
    <property type="match status" value="1"/>
</dbReference>
<gene>
    <name evidence="5" type="ORF">BCIN_01g04470</name>
</gene>
<sequence length="897" mass="100405">MDSRTPRHRTACDACKRMKIRCEWDQEGKCNRCHGREMECTVTTKERKKRERKKVNNISLLEDRLKRMEYAMTSSGLSIDASGVERQMSEEITDQAGMFEKFSALTISNSGSENFRGAASGFSMLSPEGLQLITKLTGNNDFANFMASTNFTTMNQYSVSSSIWHAMPDDQHKPLPPKEVADKALEFIFDRMMITWPLFDRKTFMERYSRKYPVKCSEDPAWYACLNICFALATIMRKEELPGSSPRTPQTTKSTGPEELENMAWWRWLRNAASTFVDMQFGPPSLMAVQAMSGLAFILDTLSDPYPSSVVSAAAIRLAQTIGLHRNMSNSGLDEAEIEQRRNVFWIAVMIERGIVIRQGRPSLIHDEDIGVDLPPASQYPKNAEGRFVTFRHNATLSLLHGRVYSRLYSAKSFTKSKTERLKMVGVLDDELQQWCETIPIEVRPGHPIKCDEHHIVSVVCMQWGYYQCLSTIHRASLYCGPGSMDDDDGDKSQNDFDWKLNPRVYASAAICVNAARRTINLLEDCTRLSNPIEGNVLRMSIYNALAACVTLFANILQHPLEPQVQPDLQLMSDVVSFLSSFEDQGAAESHPSVPIFQEINRVAVEHVKKAQRRAPKLTKRSRARSCNNEEPDTESDYSDDEDYRAEELESRKTLSEVQDPGSPVSPVNSANLQASPFSSAQPPPSNISTGIQSFESNSSSYIPEHIPTSIHQNYIRQQAAQIAHQSPPFYESSPHVLHITNLPDIDEQHQAINPSDYPDPSIDPRLGSQSQSYSSQAYTHTSHPATGFYFSSSDQHQHQHQQNINSHHSETYTNTLSNPHASPQDLVSQEEEPLLPQDGSWFFPTISPWSYGDGSNVNLNGVGAVMGGVGENEGAMWRHGENGGEGGGLGGWNGHG</sequence>
<dbReference type="Gene3D" id="4.10.240.10">
    <property type="entry name" value="Zn(2)-C6 fungal-type DNA-binding domain"/>
    <property type="match status" value="1"/>
</dbReference>
<reference evidence="5 6" key="2">
    <citation type="journal article" date="2012" name="Eukaryot. Cell">
        <title>Genome update of Botrytis cinerea strains B05.10 and T4.</title>
        <authorList>
            <person name="Staats M."/>
            <person name="van Kan J.A."/>
        </authorList>
    </citation>
    <scope>NUCLEOTIDE SEQUENCE [LARGE SCALE GENOMIC DNA]</scope>
    <source>
        <strain evidence="5 6">B05.10</strain>
    </source>
</reference>
<dbReference type="GeneID" id="5427754"/>
<protein>
    <recommendedName>
        <fullName evidence="4">Zn(2)-C6 fungal-type domain-containing protein</fullName>
    </recommendedName>
</protein>
<dbReference type="OrthoDB" id="2123952at2759"/>
<dbReference type="GO" id="GO:0003677">
    <property type="term" value="F:DNA binding"/>
    <property type="evidence" value="ECO:0007669"/>
    <property type="project" value="InterPro"/>
</dbReference>
<dbReference type="InterPro" id="IPR036864">
    <property type="entry name" value="Zn2-C6_fun-type_DNA-bd_sf"/>
</dbReference>
<accession>A0A384J5B7</accession>
<name>A0A384J5B7_BOTFB</name>
<dbReference type="RefSeq" id="XP_024546237.1">
    <property type="nucleotide sequence ID" value="XM_024690468.1"/>
</dbReference>
<feature type="compositionally biased region" description="Low complexity" evidence="3">
    <location>
        <begin position="769"/>
        <end position="784"/>
    </location>
</feature>
<dbReference type="AlphaFoldDB" id="A0A384J5B7"/>
<evidence type="ECO:0000256" key="2">
    <source>
        <dbReference type="ARBA" id="ARBA00023242"/>
    </source>
</evidence>
<feature type="region of interest" description="Disordered" evidence="3">
    <location>
        <begin position="750"/>
        <end position="839"/>
    </location>
</feature>
<dbReference type="Proteomes" id="UP000001798">
    <property type="component" value="Chromosome 1"/>
</dbReference>
<dbReference type="Pfam" id="PF00172">
    <property type="entry name" value="Zn_clus"/>
    <property type="match status" value="1"/>
</dbReference>
<feature type="compositionally biased region" description="Acidic residues" evidence="3">
    <location>
        <begin position="630"/>
        <end position="645"/>
    </location>
</feature>
<dbReference type="GO" id="GO:0000981">
    <property type="term" value="F:DNA-binding transcription factor activity, RNA polymerase II-specific"/>
    <property type="evidence" value="ECO:0007669"/>
    <property type="project" value="InterPro"/>
</dbReference>
<evidence type="ECO:0000259" key="4">
    <source>
        <dbReference type="PROSITE" id="PS50048"/>
    </source>
</evidence>
<keyword evidence="1" id="KW-0479">Metal-binding</keyword>
<dbReference type="GO" id="GO:0008270">
    <property type="term" value="F:zinc ion binding"/>
    <property type="evidence" value="ECO:0007669"/>
    <property type="project" value="InterPro"/>
</dbReference>
<feature type="compositionally biased region" description="Basic and acidic residues" evidence="3">
    <location>
        <begin position="646"/>
        <end position="655"/>
    </location>
</feature>
<dbReference type="SUPFAM" id="SSF57701">
    <property type="entry name" value="Zn2/Cys6 DNA-binding domain"/>
    <property type="match status" value="1"/>
</dbReference>
<keyword evidence="6" id="KW-1185">Reference proteome</keyword>
<feature type="region of interest" description="Disordered" evidence="3">
    <location>
        <begin position="611"/>
        <end position="705"/>
    </location>
</feature>
<feature type="compositionally biased region" description="Basic residues" evidence="3">
    <location>
        <begin position="611"/>
        <end position="624"/>
    </location>
</feature>
<dbReference type="VEuPathDB" id="FungiDB:Bcin01g04470"/>
<reference evidence="5 6" key="3">
    <citation type="journal article" date="2017" name="Mol. Plant Pathol.">
        <title>A gapless genome sequence of the fungus Botrytis cinerea.</title>
        <authorList>
            <person name="Van Kan J.A."/>
            <person name="Stassen J.H."/>
            <person name="Mosbach A."/>
            <person name="Van Der Lee T.A."/>
            <person name="Faino L."/>
            <person name="Farmer A.D."/>
            <person name="Papasotiriou D.G."/>
            <person name="Zhou S."/>
            <person name="Seidl M.F."/>
            <person name="Cottam E."/>
            <person name="Edel D."/>
            <person name="Hahn M."/>
            <person name="Schwartz D.C."/>
            <person name="Dietrich R.A."/>
            <person name="Widdison S."/>
            <person name="Scalliet G."/>
        </authorList>
    </citation>
    <scope>NUCLEOTIDE SEQUENCE [LARGE SCALE GENOMIC DNA]</scope>
    <source>
        <strain evidence="5 6">B05.10</strain>
    </source>
</reference>
<reference evidence="5 6" key="1">
    <citation type="journal article" date="2011" name="PLoS Genet.">
        <title>Genomic analysis of the necrotrophic fungal pathogens Sclerotinia sclerotiorum and Botrytis cinerea.</title>
        <authorList>
            <person name="Amselem J."/>
            <person name="Cuomo C.A."/>
            <person name="van Kan J.A."/>
            <person name="Viaud M."/>
            <person name="Benito E.P."/>
            <person name="Couloux A."/>
            <person name="Coutinho P.M."/>
            <person name="de Vries R.P."/>
            <person name="Dyer P.S."/>
            <person name="Fillinger S."/>
            <person name="Fournier E."/>
            <person name="Gout L."/>
            <person name="Hahn M."/>
            <person name="Kohn L."/>
            <person name="Lapalu N."/>
            <person name="Plummer K.M."/>
            <person name="Pradier J.M."/>
            <person name="Quevillon E."/>
            <person name="Sharon A."/>
            <person name="Simon A."/>
            <person name="ten Have A."/>
            <person name="Tudzynski B."/>
            <person name="Tudzynski P."/>
            <person name="Wincker P."/>
            <person name="Andrew M."/>
            <person name="Anthouard V."/>
            <person name="Beever R.E."/>
            <person name="Beffa R."/>
            <person name="Benoit I."/>
            <person name="Bouzid O."/>
            <person name="Brault B."/>
            <person name="Chen Z."/>
            <person name="Choquer M."/>
            <person name="Collemare J."/>
            <person name="Cotton P."/>
            <person name="Danchin E.G."/>
            <person name="Da Silva C."/>
            <person name="Gautier A."/>
            <person name="Giraud C."/>
            <person name="Giraud T."/>
            <person name="Gonzalez C."/>
            <person name="Grossetete S."/>
            <person name="Guldener U."/>
            <person name="Henrissat B."/>
            <person name="Howlett B.J."/>
            <person name="Kodira C."/>
            <person name="Kretschmer M."/>
            <person name="Lappartient A."/>
            <person name="Leroch M."/>
            <person name="Levis C."/>
            <person name="Mauceli E."/>
            <person name="Neuveglise C."/>
            <person name="Oeser B."/>
            <person name="Pearson M."/>
            <person name="Poulain J."/>
            <person name="Poussereau N."/>
            <person name="Quesneville H."/>
            <person name="Rascle C."/>
            <person name="Schumacher J."/>
            <person name="Segurens B."/>
            <person name="Sexton A."/>
            <person name="Silva E."/>
            <person name="Sirven C."/>
            <person name="Soanes D.M."/>
            <person name="Talbot N.J."/>
            <person name="Templeton M."/>
            <person name="Yandava C."/>
            <person name="Yarden O."/>
            <person name="Zeng Q."/>
            <person name="Rollins J.A."/>
            <person name="Lebrun M.H."/>
            <person name="Dickman M."/>
        </authorList>
    </citation>
    <scope>NUCLEOTIDE SEQUENCE [LARGE SCALE GENOMIC DNA]</scope>
    <source>
        <strain evidence="5 6">B05.10</strain>
    </source>
</reference>
<dbReference type="PANTHER" id="PTHR46910">
    <property type="entry name" value="TRANSCRIPTION FACTOR PDR1"/>
    <property type="match status" value="1"/>
</dbReference>
<dbReference type="SMART" id="SM00906">
    <property type="entry name" value="Fungal_trans"/>
    <property type="match status" value="1"/>
</dbReference>
<dbReference type="PANTHER" id="PTHR46910:SF25">
    <property type="entry name" value="ABC-TRANSPORTER-REGULATING TRANSCRIPTION FACTOR"/>
    <property type="match status" value="1"/>
</dbReference>
<evidence type="ECO:0000256" key="1">
    <source>
        <dbReference type="ARBA" id="ARBA00022723"/>
    </source>
</evidence>
<feature type="compositionally biased region" description="Polar residues" evidence="3">
    <location>
        <begin position="687"/>
        <end position="702"/>
    </location>
</feature>
<dbReference type="CDD" id="cd12148">
    <property type="entry name" value="fungal_TF_MHR"/>
    <property type="match status" value="1"/>
</dbReference>
<dbReference type="CDD" id="cd00067">
    <property type="entry name" value="GAL4"/>
    <property type="match status" value="1"/>
</dbReference>
<evidence type="ECO:0000256" key="3">
    <source>
        <dbReference type="SAM" id="MobiDB-lite"/>
    </source>
</evidence>
<dbReference type="EMBL" id="CP009805">
    <property type="protein sequence ID" value="ATZ45718.1"/>
    <property type="molecule type" value="Genomic_DNA"/>
</dbReference>
<dbReference type="InterPro" id="IPR050987">
    <property type="entry name" value="AtrR-like"/>
</dbReference>
<organism evidence="5 6">
    <name type="scientific">Botryotinia fuckeliana (strain B05.10)</name>
    <name type="common">Noble rot fungus</name>
    <name type="synonym">Botrytis cinerea</name>
    <dbReference type="NCBI Taxonomy" id="332648"/>
    <lineage>
        <taxon>Eukaryota</taxon>
        <taxon>Fungi</taxon>
        <taxon>Dikarya</taxon>
        <taxon>Ascomycota</taxon>
        <taxon>Pezizomycotina</taxon>
        <taxon>Leotiomycetes</taxon>
        <taxon>Helotiales</taxon>
        <taxon>Sclerotiniaceae</taxon>
        <taxon>Botrytis</taxon>
    </lineage>
</organism>
<feature type="compositionally biased region" description="Polar residues" evidence="3">
    <location>
        <begin position="812"/>
        <end position="828"/>
    </location>
</feature>